<keyword evidence="6" id="KW-0902">Two-component regulatory system</keyword>
<name>A0A1G2T9H7_9BACT</name>
<feature type="coiled-coil region" evidence="7">
    <location>
        <begin position="3"/>
        <end position="30"/>
    </location>
</feature>
<evidence type="ECO:0000256" key="4">
    <source>
        <dbReference type="ARBA" id="ARBA00022679"/>
    </source>
</evidence>
<dbReference type="CDD" id="cd00082">
    <property type="entry name" value="HisKA"/>
    <property type="match status" value="1"/>
</dbReference>
<dbReference type="PANTHER" id="PTHR43711">
    <property type="entry name" value="TWO-COMPONENT HISTIDINE KINASE"/>
    <property type="match status" value="1"/>
</dbReference>
<dbReference type="SMART" id="SM00388">
    <property type="entry name" value="HisKA"/>
    <property type="match status" value="1"/>
</dbReference>
<evidence type="ECO:0000256" key="3">
    <source>
        <dbReference type="ARBA" id="ARBA00022553"/>
    </source>
</evidence>
<dbReference type="EMBL" id="MHVL01000005">
    <property type="protein sequence ID" value="OHA93937.1"/>
    <property type="molecule type" value="Genomic_DNA"/>
</dbReference>
<evidence type="ECO:0000256" key="6">
    <source>
        <dbReference type="ARBA" id="ARBA00023012"/>
    </source>
</evidence>
<comment type="caution">
    <text evidence="9">The sequence shown here is derived from an EMBL/GenBank/DDBJ whole genome shotgun (WGS) entry which is preliminary data.</text>
</comment>
<reference evidence="9 10" key="1">
    <citation type="journal article" date="2016" name="Nat. Commun.">
        <title>Thousands of microbial genomes shed light on interconnected biogeochemical processes in an aquifer system.</title>
        <authorList>
            <person name="Anantharaman K."/>
            <person name="Brown C.T."/>
            <person name="Hug L.A."/>
            <person name="Sharon I."/>
            <person name="Castelle C.J."/>
            <person name="Probst A.J."/>
            <person name="Thomas B.C."/>
            <person name="Singh A."/>
            <person name="Wilkins M.J."/>
            <person name="Karaoz U."/>
            <person name="Brodie E.L."/>
            <person name="Williams K.H."/>
            <person name="Hubbard S.S."/>
            <person name="Banfield J.F."/>
        </authorList>
    </citation>
    <scope>NUCLEOTIDE SEQUENCE [LARGE SCALE GENOMIC DNA]</scope>
</reference>
<dbReference type="Pfam" id="PF02518">
    <property type="entry name" value="HATPase_c"/>
    <property type="match status" value="1"/>
</dbReference>
<dbReference type="Pfam" id="PF00512">
    <property type="entry name" value="HisKA"/>
    <property type="match status" value="1"/>
</dbReference>
<dbReference type="Proteomes" id="UP000179264">
    <property type="component" value="Unassembled WGS sequence"/>
</dbReference>
<dbReference type="InterPro" id="IPR036097">
    <property type="entry name" value="HisK_dim/P_sf"/>
</dbReference>
<dbReference type="InterPro" id="IPR003594">
    <property type="entry name" value="HATPase_dom"/>
</dbReference>
<dbReference type="InterPro" id="IPR003661">
    <property type="entry name" value="HisK_dim/P_dom"/>
</dbReference>
<keyword evidence="7" id="KW-0175">Coiled coil</keyword>
<dbReference type="EC" id="2.7.13.3" evidence="2"/>
<comment type="catalytic activity">
    <reaction evidence="1">
        <text>ATP + protein L-histidine = ADP + protein N-phospho-L-histidine.</text>
        <dbReference type="EC" id="2.7.13.3"/>
    </reaction>
</comment>
<dbReference type="SUPFAM" id="SSF47384">
    <property type="entry name" value="Homodimeric domain of signal transducing histidine kinase"/>
    <property type="match status" value="1"/>
</dbReference>
<proteinExistence type="predicted"/>
<dbReference type="Gene3D" id="1.10.287.130">
    <property type="match status" value="1"/>
</dbReference>
<protein>
    <recommendedName>
        <fullName evidence="2">histidine kinase</fullName>
        <ecNumber evidence="2">2.7.13.3</ecNumber>
    </recommendedName>
</protein>
<dbReference type="GO" id="GO:0000155">
    <property type="term" value="F:phosphorelay sensor kinase activity"/>
    <property type="evidence" value="ECO:0007669"/>
    <property type="project" value="InterPro"/>
</dbReference>
<accession>A0A1G2T9H7</accession>
<dbReference type="InterPro" id="IPR004358">
    <property type="entry name" value="Sig_transdc_His_kin-like_C"/>
</dbReference>
<feature type="domain" description="Histidine kinase" evidence="8">
    <location>
        <begin position="54"/>
        <end position="274"/>
    </location>
</feature>
<keyword evidence="5" id="KW-0418">Kinase</keyword>
<dbReference type="PRINTS" id="PR00344">
    <property type="entry name" value="BCTRLSENSOR"/>
</dbReference>
<dbReference type="InterPro" id="IPR005467">
    <property type="entry name" value="His_kinase_dom"/>
</dbReference>
<dbReference type="Gene3D" id="3.30.565.10">
    <property type="entry name" value="Histidine kinase-like ATPase, C-terminal domain"/>
    <property type="match status" value="1"/>
</dbReference>
<dbReference type="PROSITE" id="PS50109">
    <property type="entry name" value="HIS_KIN"/>
    <property type="match status" value="1"/>
</dbReference>
<dbReference type="CDD" id="cd00075">
    <property type="entry name" value="HATPase"/>
    <property type="match status" value="1"/>
</dbReference>
<gene>
    <name evidence="9" type="ORF">A2W58_00975</name>
</gene>
<evidence type="ECO:0000256" key="5">
    <source>
        <dbReference type="ARBA" id="ARBA00022777"/>
    </source>
</evidence>
<dbReference type="InterPro" id="IPR050736">
    <property type="entry name" value="Sensor_HK_Regulatory"/>
</dbReference>
<evidence type="ECO:0000259" key="8">
    <source>
        <dbReference type="PROSITE" id="PS50109"/>
    </source>
</evidence>
<dbReference type="SMART" id="SM00387">
    <property type="entry name" value="HATPase_c"/>
    <property type="match status" value="1"/>
</dbReference>
<evidence type="ECO:0000256" key="1">
    <source>
        <dbReference type="ARBA" id="ARBA00000085"/>
    </source>
</evidence>
<evidence type="ECO:0000256" key="2">
    <source>
        <dbReference type="ARBA" id="ARBA00012438"/>
    </source>
</evidence>
<dbReference type="FunFam" id="3.30.565.10:FF:000006">
    <property type="entry name" value="Sensor histidine kinase WalK"/>
    <property type="match status" value="1"/>
</dbReference>
<evidence type="ECO:0000256" key="7">
    <source>
        <dbReference type="SAM" id="Coils"/>
    </source>
</evidence>
<keyword evidence="3" id="KW-0597">Phosphoprotein</keyword>
<evidence type="ECO:0000313" key="9">
    <source>
        <dbReference type="EMBL" id="OHA93937.1"/>
    </source>
</evidence>
<dbReference type="InterPro" id="IPR036890">
    <property type="entry name" value="HATPase_C_sf"/>
</dbReference>
<sequence>MDEKNGTERIKQLEELLKEQQQSARLLVRRDLELARANEKLQEFDEIKSNFISVVAHQLRTPLSGIKWTLNMLLNGDLGALNNDQKTFLMKSYESNNRMITLINDMLDTDRIQSGKMHYGFRYINIVDLLDNVLFEISPEAIKRNISIEFKRKLENLPQVYVDPETMRAALQNLLENAIKYTIESGKIVLDVEQVGDMLQISINDTGIGIPEDQKKKIFERFFRGRNAVKRETDGSGLGLYIAKTIVEKHGGTIWFESEENKGTTFYFTVPIKIEDIKKN</sequence>
<organism evidence="9 10">
    <name type="scientific">Candidatus Zambryskibacteria bacterium RIFCSPHIGHO2_02_38_10.5</name>
    <dbReference type="NCBI Taxonomy" id="1802742"/>
    <lineage>
        <taxon>Bacteria</taxon>
        <taxon>Candidatus Zambryskiibacteriota</taxon>
    </lineage>
</organism>
<dbReference type="PANTHER" id="PTHR43711:SF31">
    <property type="entry name" value="HISTIDINE KINASE"/>
    <property type="match status" value="1"/>
</dbReference>
<evidence type="ECO:0000313" key="10">
    <source>
        <dbReference type="Proteomes" id="UP000179264"/>
    </source>
</evidence>
<dbReference type="AlphaFoldDB" id="A0A1G2T9H7"/>
<dbReference type="SUPFAM" id="SSF55874">
    <property type="entry name" value="ATPase domain of HSP90 chaperone/DNA topoisomerase II/histidine kinase"/>
    <property type="match status" value="1"/>
</dbReference>
<keyword evidence="4" id="KW-0808">Transferase</keyword>